<comment type="caution">
    <text evidence="1">The sequence shown here is derived from an EMBL/GenBank/DDBJ whole genome shotgun (WGS) entry which is preliminary data.</text>
</comment>
<keyword evidence="2" id="KW-1185">Reference proteome</keyword>
<dbReference type="AlphaFoldDB" id="A0AAE1GFJ2"/>
<accession>A0AAE1GFJ2</accession>
<dbReference type="SUPFAM" id="SSF53098">
    <property type="entry name" value="Ribonuclease H-like"/>
    <property type="match status" value="1"/>
</dbReference>
<evidence type="ECO:0000313" key="1">
    <source>
        <dbReference type="EMBL" id="KAK3892273.1"/>
    </source>
</evidence>
<protein>
    <submittedName>
        <fullName evidence="1">Uncharacterized protein</fullName>
    </submittedName>
</protein>
<reference evidence="1" key="1">
    <citation type="submission" date="2023-10" db="EMBL/GenBank/DDBJ databases">
        <title>Genome assemblies of two species of porcelain crab, Petrolisthes cinctipes and Petrolisthes manimaculis (Anomura: Porcellanidae).</title>
        <authorList>
            <person name="Angst P."/>
        </authorList>
    </citation>
    <scope>NUCLEOTIDE SEQUENCE</scope>
    <source>
        <strain evidence="1">PB745_01</strain>
        <tissue evidence="1">Gill</tissue>
    </source>
</reference>
<dbReference type="EMBL" id="JAWQEG010000271">
    <property type="protein sequence ID" value="KAK3892273.1"/>
    <property type="molecule type" value="Genomic_DNA"/>
</dbReference>
<sequence>MAQRKQQLAYKPDFLKYGFTHLKDRSGNVHPQCVQCLQVLANESMKENKLKRHLCSVHPNFFEKPLSYWKDKEEQTDESVDIAGEPQLMVFVRYIGDDRILEEFLFCNALSTTTTGEDIFVMVDSFFKKHNIDWSNCLAVCSDGAPSMIGSRVGFVTRVKGENPDVIIIHCFLHRENLASQHLQPELHVVLNDVIQIVNFIKARALNSRIFRKICEEMGSHHQDLLFHSDVRWLSRGRILGRVIELKTEI</sequence>
<evidence type="ECO:0000313" key="2">
    <source>
        <dbReference type="Proteomes" id="UP001286313"/>
    </source>
</evidence>
<gene>
    <name evidence="1" type="ORF">Pcinc_003894</name>
</gene>
<dbReference type="PANTHER" id="PTHR45913:SF19">
    <property type="entry name" value="LOW QUALITY PROTEIN: ZINC FINGER BED DOMAIN-CONTAINING PROTEIN 5-LIKE"/>
    <property type="match status" value="1"/>
</dbReference>
<proteinExistence type="predicted"/>
<dbReference type="PANTHER" id="PTHR45913">
    <property type="entry name" value="EPM2A-INTERACTING PROTEIN 1"/>
    <property type="match status" value="1"/>
</dbReference>
<name>A0AAE1GFJ2_PETCI</name>
<organism evidence="1 2">
    <name type="scientific">Petrolisthes cinctipes</name>
    <name type="common">Flat porcelain crab</name>
    <dbReference type="NCBI Taxonomy" id="88211"/>
    <lineage>
        <taxon>Eukaryota</taxon>
        <taxon>Metazoa</taxon>
        <taxon>Ecdysozoa</taxon>
        <taxon>Arthropoda</taxon>
        <taxon>Crustacea</taxon>
        <taxon>Multicrustacea</taxon>
        <taxon>Malacostraca</taxon>
        <taxon>Eumalacostraca</taxon>
        <taxon>Eucarida</taxon>
        <taxon>Decapoda</taxon>
        <taxon>Pleocyemata</taxon>
        <taxon>Anomura</taxon>
        <taxon>Galatheoidea</taxon>
        <taxon>Porcellanidae</taxon>
        <taxon>Petrolisthes</taxon>
    </lineage>
</organism>
<dbReference type="InterPro" id="IPR012337">
    <property type="entry name" value="RNaseH-like_sf"/>
</dbReference>
<dbReference type="Proteomes" id="UP001286313">
    <property type="component" value="Unassembled WGS sequence"/>
</dbReference>